<protein>
    <submittedName>
        <fullName evidence="2">Uncharacterized protein</fullName>
    </submittedName>
</protein>
<reference evidence="2 3" key="1">
    <citation type="submission" date="2016-05" db="EMBL/GenBank/DDBJ databases">
        <title>Nuclear genome of Blastocystis sp. subtype 1 NandII.</title>
        <authorList>
            <person name="Gentekaki E."/>
            <person name="Curtis B."/>
            <person name="Stairs C."/>
            <person name="Eme L."/>
            <person name="Herman E."/>
            <person name="Klimes V."/>
            <person name="Arias M.C."/>
            <person name="Elias M."/>
            <person name="Hilliou F."/>
            <person name="Klute M."/>
            <person name="Malik S.-B."/>
            <person name="Pightling A."/>
            <person name="Rachubinski R."/>
            <person name="Salas D."/>
            <person name="Schlacht A."/>
            <person name="Suga H."/>
            <person name="Archibald J."/>
            <person name="Ball S.G."/>
            <person name="Clark G."/>
            <person name="Dacks J."/>
            <person name="Van Der Giezen M."/>
            <person name="Tsaousis A."/>
            <person name="Roger A."/>
        </authorList>
    </citation>
    <scope>NUCLEOTIDE SEQUENCE [LARGE SCALE GENOMIC DNA]</scope>
    <source>
        <strain evidence="3">ATCC 50177 / NandII</strain>
    </source>
</reference>
<gene>
    <name evidence="2" type="ORF">AV274_1625</name>
</gene>
<evidence type="ECO:0000256" key="1">
    <source>
        <dbReference type="SAM" id="MobiDB-lite"/>
    </source>
</evidence>
<sequence length="272" mass="30577">MKTSDQTVTGDSALREAKGEEERQANCHLKEASVSHPSDTPISSCLLDKSEPSHQIIGDVVMESTGGVQTESDEVDLSRSVRRNRLNKSLGDRPPLVDMIQRGLINPDVSRPLSDRLQKLERHMKEDSISRSLQNRSNMSDLVRRGIQTDPSMTPLLRSKMGELEMKMKKHMMEQNLFHRPSPKQLRQSHPGVYASLSEDAKRSMLEKEGTAMVKVYVSFIESTLEQMLVSGKISAEQYNRLYSAVNEEGGAVRKELLEAVACFTVTMRNEC</sequence>
<dbReference type="OrthoDB" id="197676at2759"/>
<feature type="compositionally biased region" description="Polar residues" evidence="1">
    <location>
        <begin position="1"/>
        <end position="10"/>
    </location>
</feature>
<dbReference type="AlphaFoldDB" id="A0A196SK38"/>
<feature type="compositionally biased region" description="Basic and acidic residues" evidence="1">
    <location>
        <begin position="13"/>
        <end position="33"/>
    </location>
</feature>
<dbReference type="Proteomes" id="UP000078348">
    <property type="component" value="Unassembled WGS sequence"/>
</dbReference>
<dbReference type="EMBL" id="LXWW01000068">
    <property type="protein sequence ID" value="OAO16661.1"/>
    <property type="molecule type" value="Genomic_DNA"/>
</dbReference>
<keyword evidence="3" id="KW-1185">Reference proteome</keyword>
<feature type="region of interest" description="Disordered" evidence="1">
    <location>
        <begin position="1"/>
        <end position="43"/>
    </location>
</feature>
<accession>A0A196SK38</accession>
<dbReference type="Gene3D" id="6.10.140.2040">
    <property type="match status" value="1"/>
</dbReference>
<comment type="caution">
    <text evidence="2">The sequence shown here is derived from an EMBL/GenBank/DDBJ whole genome shotgun (WGS) entry which is preliminary data.</text>
</comment>
<name>A0A196SK38_BLAHN</name>
<proteinExistence type="predicted"/>
<organism evidence="2 3">
    <name type="scientific">Blastocystis sp. subtype 1 (strain ATCC 50177 / NandII)</name>
    <dbReference type="NCBI Taxonomy" id="478820"/>
    <lineage>
        <taxon>Eukaryota</taxon>
        <taxon>Sar</taxon>
        <taxon>Stramenopiles</taxon>
        <taxon>Bigyra</taxon>
        <taxon>Opalozoa</taxon>
        <taxon>Opalinata</taxon>
        <taxon>Blastocystidae</taxon>
        <taxon>Blastocystis</taxon>
    </lineage>
</organism>
<evidence type="ECO:0000313" key="3">
    <source>
        <dbReference type="Proteomes" id="UP000078348"/>
    </source>
</evidence>
<evidence type="ECO:0000313" key="2">
    <source>
        <dbReference type="EMBL" id="OAO16661.1"/>
    </source>
</evidence>